<proteinExistence type="inferred from homology"/>
<evidence type="ECO:0000313" key="6">
    <source>
        <dbReference type="EMBL" id="GAA5060837.1"/>
    </source>
</evidence>
<keyword evidence="4" id="KW-0472">Membrane</keyword>
<dbReference type="Pfam" id="PF13180">
    <property type="entry name" value="PDZ_2"/>
    <property type="match status" value="1"/>
</dbReference>
<dbReference type="InterPro" id="IPR001940">
    <property type="entry name" value="Peptidase_S1C"/>
</dbReference>
<evidence type="ECO:0000256" key="1">
    <source>
        <dbReference type="ARBA" id="ARBA00010541"/>
    </source>
</evidence>
<dbReference type="PROSITE" id="PS50106">
    <property type="entry name" value="PDZ"/>
    <property type="match status" value="1"/>
</dbReference>
<evidence type="ECO:0000256" key="2">
    <source>
        <dbReference type="ARBA" id="ARBA00022670"/>
    </source>
</evidence>
<dbReference type="PRINTS" id="PR00834">
    <property type="entry name" value="PROTEASES2C"/>
</dbReference>
<name>A0ABP9KKK1_9NOCA</name>
<evidence type="ECO:0000259" key="5">
    <source>
        <dbReference type="PROSITE" id="PS50106"/>
    </source>
</evidence>
<keyword evidence="2" id="KW-0645">Protease</keyword>
<keyword evidence="3" id="KW-0378">Hydrolase</keyword>
<dbReference type="InterPro" id="IPR009003">
    <property type="entry name" value="Peptidase_S1_PA"/>
</dbReference>
<dbReference type="Proteomes" id="UP001500603">
    <property type="component" value="Unassembled WGS sequence"/>
</dbReference>
<protein>
    <recommendedName>
        <fullName evidence="5">PDZ domain-containing protein</fullName>
    </recommendedName>
</protein>
<keyword evidence="4" id="KW-1133">Transmembrane helix</keyword>
<sequence>MSAPIVVTAVIAGLIGGGVGVGGSALLLNQHSSPPALTTQTSPNEVDEKPGSVTYAAQTAMKSTVDIKVADQQGVMAGSGIVLSQDGYVLTNHHVVSSALGGGKISVELPGGDTESATITGTSPSYDLAVIKVDGVTDLTPAVLGESSSLKVGQQVAAVGSPEELSNTVTAGIVSALSRTVTAADESGGQALVYNGLQTDAPINPGNSGGPLVNLNGQVVAVNSAAETGQSAEGGVQSFGLGFSIPIDTAKRVADQLLHDHTATKPVLGVSGTLTDPHQPTAGAAVADVQPDGPADKGGLRAGDTVTHIGQVPVNSYADLMAQTLTHVPGDKVDLTVAQPNGTTHTVTVTLGSAPDTQQTTIKPSPFGRFGGH</sequence>
<evidence type="ECO:0000256" key="4">
    <source>
        <dbReference type="SAM" id="Phobius"/>
    </source>
</evidence>
<dbReference type="SMART" id="SM00228">
    <property type="entry name" value="PDZ"/>
    <property type="match status" value="1"/>
</dbReference>
<comment type="similarity">
    <text evidence="1">Belongs to the peptidase S1C family.</text>
</comment>
<dbReference type="Pfam" id="PF13365">
    <property type="entry name" value="Trypsin_2"/>
    <property type="match status" value="1"/>
</dbReference>
<reference evidence="7" key="1">
    <citation type="journal article" date="2019" name="Int. J. Syst. Evol. Microbiol.">
        <title>The Global Catalogue of Microorganisms (GCM) 10K type strain sequencing project: providing services to taxonomists for standard genome sequencing and annotation.</title>
        <authorList>
            <consortium name="The Broad Institute Genomics Platform"/>
            <consortium name="The Broad Institute Genome Sequencing Center for Infectious Disease"/>
            <person name="Wu L."/>
            <person name="Ma J."/>
        </authorList>
    </citation>
    <scope>NUCLEOTIDE SEQUENCE [LARGE SCALE GENOMIC DNA]</scope>
    <source>
        <strain evidence="7">JCM 18298</strain>
    </source>
</reference>
<dbReference type="SUPFAM" id="SSF50494">
    <property type="entry name" value="Trypsin-like serine proteases"/>
    <property type="match status" value="1"/>
</dbReference>
<feature type="transmembrane region" description="Helical" evidence="4">
    <location>
        <begin position="6"/>
        <end position="28"/>
    </location>
</feature>
<organism evidence="6 7">
    <name type="scientific">Nocardia callitridis</name>
    <dbReference type="NCBI Taxonomy" id="648753"/>
    <lineage>
        <taxon>Bacteria</taxon>
        <taxon>Bacillati</taxon>
        <taxon>Actinomycetota</taxon>
        <taxon>Actinomycetes</taxon>
        <taxon>Mycobacteriales</taxon>
        <taxon>Nocardiaceae</taxon>
        <taxon>Nocardia</taxon>
    </lineage>
</organism>
<dbReference type="InterPro" id="IPR043504">
    <property type="entry name" value="Peptidase_S1_PA_chymotrypsin"/>
</dbReference>
<dbReference type="SUPFAM" id="SSF50156">
    <property type="entry name" value="PDZ domain-like"/>
    <property type="match status" value="1"/>
</dbReference>
<keyword evidence="4" id="KW-0812">Transmembrane</keyword>
<gene>
    <name evidence="6" type="ORF">GCM10023318_42760</name>
</gene>
<evidence type="ECO:0000256" key="3">
    <source>
        <dbReference type="ARBA" id="ARBA00022801"/>
    </source>
</evidence>
<keyword evidence="7" id="KW-1185">Reference proteome</keyword>
<evidence type="ECO:0000313" key="7">
    <source>
        <dbReference type="Proteomes" id="UP001500603"/>
    </source>
</evidence>
<dbReference type="Gene3D" id="2.40.10.10">
    <property type="entry name" value="Trypsin-like serine proteases"/>
    <property type="match status" value="2"/>
</dbReference>
<dbReference type="InterPro" id="IPR051201">
    <property type="entry name" value="Chloro_Bact_Ser_Proteases"/>
</dbReference>
<accession>A0ABP9KKK1</accession>
<dbReference type="EMBL" id="BAABJM010000004">
    <property type="protein sequence ID" value="GAA5060837.1"/>
    <property type="molecule type" value="Genomic_DNA"/>
</dbReference>
<dbReference type="PANTHER" id="PTHR43343:SF3">
    <property type="entry name" value="PROTEASE DO-LIKE 8, CHLOROPLASTIC"/>
    <property type="match status" value="1"/>
</dbReference>
<dbReference type="InterPro" id="IPR036034">
    <property type="entry name" value="PDZ_sf"/>
</dbReference>
<dbReference type="RefSeq" id="WP_345497347.1">
    <property type="nucleotide sequence ID" value="NZ_BAABJM010000004.1"/>
</dbReference>
<dbReference type="InterPro" id="IPR001478">
    <property type="entry name" value="PDZ"/>
</dbReference>
<dbReference type="PANTHER" id="PTHR43343">
    <property type="entry name" value="PEPTIDASE S12"/>
    <property type="match status" value="1"/>
</dbReference>
<comment type="caution">
    <text evidence="6">The sequence shown here is derived from an EMBL/GenBank/DDBJ whole genome shotgun (WGS) entry which is preliminary data.</text>
</comment>
<dbReference type="Gene3D" id="2.30.42.10">
    <property type="match status" value="1"/>
</dbReference>
<feature type="domain" description="PDZ" evidence="5">
    <location>
        <begin position="268"/>
        <end position="341"/>
    </location>
</feature>